<keyword evidence="2 3" id="KW-0560">Oxidoreductase</keyword>
<keyword evidence="8" id="KW-1185">Reference proteome</keyword>
<dbReference type="PANTHER" id="PTHR43570:SF16">
    <property type="entry name" value="ALDEHYDE DEHYDROGENASE TYPE III, ISOFORM Q"/>
    <property type="match status" value="1"/>
</dbReference>
<dbReference type="InterPro" id="IPR016161">
    <property type="entry name" value="Ald_DH/histidinol_DH"/>
</dbReference>
<name>A0ABN0NW25_TRELE</name>
<evidence type="ECO:0000256" key="1">
    <source>
        <dbReference type="ARBA" id="ARBA00009986"/>
    </source>
</evidence>
<dbReference type="Pfam" id="PF00171">
    <property type="entry name" value="Aldedh"/>
    <property type="match status" value="1"/>
</dbReference>
<reference evidence="7 8" key="1">
    <citation type="submission" date="2013-08" db="EMBL/GenBank/DDBJ databases">
        <authorList>
            <person name="Weinstock G."/>
            <person name="Sodergren E."/>
            <person name="Wylie T."/>
            <person name="Fulton L."/>
            <person name="Fulton R."/>
            <person name="Fronick C."/>
            <person name="O'Laughlin M."/>
            <person name="Godfrey J."/>
            <person name="Miner T."/>
            <person name="Herter B."/>
            <person name="Appelbaum E."/>
            <person name="Cordes M."/>
            <person name="Lek S."/>
            <person name="Wollam A."/>
            <person name="Pepin K.H."/>
            <person name="Palsikar V.B."/>
            <person name="Mitreva M."/>
            <person name="Wilson R.K."/>
        </authorList>
    </citation>
    <scope>NUCLEOTIDE SEQUENCE [LARGE SCALE GENOMIC DNA]</scope>
    <source>
        <strain evidence="7 8">ATCC 700332</strain>
    </source>
</reference>
<dbReference type="InterPro" id="IPR016162">
    <property type="entry name" value="Ald_DH_N"/>
</dbReference>
<organism evidence="7 8">
    <name type="scientific">Treponema lecithinolyticum ATCC 700332</name>
    <dbReference type="NCBI Taxonomy" id="1321815"/>
    <lineage>
        <taxon>Bacteria</taxon>
        <taxon>Pseudomonadati</taxon>
        <taxon>Spirochaetota</taxon>
        <taxon>Spirochaetia</taxon>
        <taxon>Spirochaetales</taxon>
        <taxon>Treponemataceae</taxon>
        <taxon>Treponema</taxon>
    </lineage>
</organism>
<sequence length="461" mass="51632">MSRTAELIEMQKAYFASGETLDIEFRKNQLKKLYNAINENKQQIIGALYTDLHKSPFETYETEIGIVLEEIRFLIKHLRAWAKPKRVRTPISLFPSYGTTYFEPYGRVLIMSPWNYPFQLAMEPLAGALAAGNCALIKPSNYSYATSAVIQKLIRSIFPEKYVAVVEGGREANADLLEKQFDYIFFTGGTTVGRLVMEAAARHLTPVSLELGGKSPCIVDESADIDLAARRIVWGKYLNAGQTCVCPDYVLAHKSIKKQLVKRMKYWIFKHYGQDPLGSDDYPAIITEKHFDRLCTLIDGKNPANGKRVCGGEYNRQSRKIAPAILEDPDPASPVMSEEIFGPVMPVLEFSDLESVHSFVTARPRPLALYFFSSNKKNIRFVVKHISYGGGCINDTIVHLVPPRLPFGGVGNSGMGQYHGKASFDTFSHIKSVLTRGTAIDVPVRYPPYGTKLSLLEKLIK</sequence>
<feature type="active site" evidence="4">
    <location>
        <position position="210"/>
    </location>
</feature>
<dbReference type="Gene3D" id="3.40.309.10">
    <property type="entry name" value="Aldehyde Dehydrogenase, Chain A, domain 2"/>
    <property type="match status" value="1"/>
</dbReference>
<dbReference type="InterPro" id="IPR029510">
    <property type="entry name" value="Ald_DH_CS_GLU"/>
</dbReference>
<evidence type="ECO:0000256" key="5">
    <source>
        <dbReference type="RuleBase" id="RU003345"/>
    </source>
</evidence>
<dbReference type="PIRSF" id="PIRSF036492">
    <property type="entry name" value="ALDH"/>
    <property type="match status" value="1"/>
</dbReference>
<dbReference type="InterPro" id="IPR016160">
    <property type="entry name" value="Ald_DH_CS_CYS"/>
</dbReference>
<evidence type="ECO:0000259" key="6">
    <source>
        <dbReference type="Pfam" id="PF00171"/>
    </source>
</evidence>
<dbReference type="CDD" id="cd07136">
    <property type="entry name" value="ALDH_YwdH-P39616"/>
    <property type="match status" value="1"/>
</dbReference>
<feature type="domain" description="Aldehyde dehydrogenase" evidence="6">
    <location>
        <begin position="12"/>
        <end position="433"/>
    </location>
</feature>
<dbReference type="RefSeq" id="WP_021686365.1">
    <property type="nucleotide sequence ID" value="NZ_KI260554.1"/>
</dbReference>
<dbReference type="InterPro" id="IPR016163">
    <property type="entry name" value="Ald_DH_C"/>
</dbReference>
<evidence type="ECO:0000256" key="3">
    <source>
        <dbReference type="PIRNR" id="PIRNR036492"/>
    </source>
</evidence>
<evidence type="ECO:0000256" key="2">
    <source>
        <dbReference type="ARBA" id="ARBA00023002"/>
    </source>
</evidence>
<comment type="caution">
    <text evidence="7">The sequence shown here is derived from an EMBL/GenBank/DDBJ whole genome shotgun (WGS) entry which is preliminary data.</text>
</comment>
<dbReference type="EMBL" id="AWVH01000045">
    <property type="protein sequence ID" value="ERJ91500.1"/>
    <property type="molecule type" value="Genomic_DNA"/>
</dbReference>
<evidence type="ECO:0000256" key="4">
    <source>
        <dbReference type="PROSITE-ProRule" id="PRU10007"/>
    </source>
</evidence>
<proteinExistence type="inferred from homology"/>
<dbReference type="Proteomes" id="UP000016649">
    <property type="component" value="Unassembled WGS sequence"/>
</dbReference>
<accession>A0ABN0NW25</accession>
<protein>
    <recommendedName>
        <fullName evidence="3">Aldehyde dehydrogenase</fullName>
    </recommendedName>
</protein>
<dbReference type="InterPro" id="IPR012394">
    <property type="entry name" value="Aldehyde_DH_NAD(P)"/>
</dbReference>
<evidence type="ECO:0000313" key="7">
    <source>
        <dbReference type="EMBL" id="ERJ91500.1"/>
    </source>
</evidence>
<dbReference type="SUPFAM" id="SSF53720">
    <property type="entry name" value="ALDH-like"/>
    <property type="match status" value="1"/>
</dbReference>
<dbReference type="PROSITE" id="PS00687">
    <property type="entry name" value="ALDEHYDE_DEHYDR_GLU"/>
    <property type="match status" value="1"/>
</dbReference>
<gene>
    <name evidence="7" type="ORF">HMPREF9193_02201</name>
</gene>
<evidence type="ECO:0000313" key="8">
    <source>
        <dbReference type="Proteomes" id="UP000016649"/>
    </source>
</evidence>
<comment type="similarity">
    <text evidence="1 3 5">Belongs to the aldehyde dehydrogenase family.</text>
</comment>
<dbReference type="PANTHER" id="PTHR43570">
    <property type="entry name" value="ALDEHYDE DEHYDROGENASE"/>
    <property type="match status" value="1"/>
</dbReference>
<dbReference type="Gene3D" id="3.40.605.10">
    <property type="entry name" value="Aldehyde Dehydrogenase, Chain A, domain 1"/>
    <property type="match status" value="1"/>
</dbReference>
<dbReference type="PROSITE" id="PS00070">
    <property type="entry name" value="ALDEHYDE_DEHYDR_CYS"/>
    <property type="match status" value="1"/>
</dbReference>
<dbReference type="InterPro" id="IPR015590">
    <property type="entry name" value="Aldehyde_DH_dom"/>
</dbReference>